<evidence type="ECO:0000256" key="1">
    <source>
        <dbReference type="ARBA" id="ARBA00022741"/>
    </source>
</evidence>
<dbReference type="SMART" id="SM00487">
    <property type="entry name" value="DEXDc"/>
    <property type="match status" value="1"/>
</dbReference>
<keyword evidence="3 7" id="KW-0347">Helicase</keyword>
<dbReference type="InterPro" id="IPR014014">
    <property type="entry name" value="RNA_helicase_DEAD_Q_motif"/>
</dbReference>
<evidence type="ECO:0000259" key="9">
    <source>
        <dbReference type="PROSITE" id="PS51192"/>
    </source>
</evidence>
<dbReference type="CDD" id="cd00268">
    <property type="entry name" value="DEADc"/>
    <property type="match status" value="1"/>
</dbReference>
<dbReference type="GO" id="GO:0003676">
    <property type="term" value="F:nucleic acid binding"/>
    <property type="evidence" value="ECO:0007669"/>
    <property type="project" value="InterPro"/>
</dbReference>
<dbReference type="CDD" id="cd18787">
    <property type="entry name" value="SF2_C_DEAD"/>
    <property type="match status" value="1"/>
</dbReference>
<evidence type="ECO:0000256" key="8">
    <source>
        <dbReference type="SAM" id="MobiDB-lite"/>
    </source>
</evidence>
<dbReference type="PROSITE" id="PS51194">
    <property type="entry name" value="HELICASE_CTER"/>
    <property type="match status" value="1"/>
</dbReference>
<dbReference type="Gene3D" id="3.40.50.300">
    <property type="entry name" value="P-loop containing nucleotide triphosphate hydrolases"/>
    <property type="match status" value="2"/>
</dbReference>
<dbReference type="InterPro" id="IPR050079">
    <property type="entry name" value="DEAD_box_RNA_helicase"/>
</dbReference>
<evidence type="ECO:0000256" key="5">
    <source>
        <dbReference type="ARBA" id="ARBA00038437"/>
    </source>
</evidence>
<evidence type="ECO:0000256" key="3">
    <source>
        <dbReference type="ARBA" id="ARBA00022806"/>
    </source>
</evidence>
<dbReference type="InterPro" id="IPR044742">
    <property type="entry name" value="DEAD/DEAH_RhlB"/>
</dbReference>
<evidence type="ECO:0000256" key="7">
    <source>
        <dbReference type="RuleBase" id="RU000492"/>
    </source>
</evidence>
<dbReference type="SUPFAM" id="SSF52540">
    <property type="entry name" value="P-loop containing nucleoside triphosphate hydrolases"/>
    <property type="match status" value="1"/>
</dbReference>
<keyword evidence="1 7" id="KW-0547">Nucleotide-binding</keyword>
<dbReference type="GO" id="GO:0005524">
    <property type="term" value="F:ATP binding"/>
    <property type="evidence" value="ECO:0007669"/>
    <property type="project" value="UniProtKB-KW"/>
</dbReference>
<evidence type="ECO:0000256" key="2">
    <source>
        <dbReference type="ARBA" id="ARBA00022801"/>
    </source>
</evidence>
<evidence type="ECO:0008006" key="14">
    <source>
        <dbReference type="Google" id="ProtNLM"/>
    </source>
</evidence>
<name>A0A1F8DSH6_9BACT</name>
<dbReference type="PANTHER" id="PTHR47959:SF13">
    <property type="entry name" value="ATP-DEPENDENT RNA HELICASE RHLE"/>
    <property type="match status" value="1"/>
</dbReference>
<proteinExistence type="inferred from homology"/>
<dbReference type="Pfam" id="PF00271">
    <property type="entry name" value="Helicase_C"/>
    <property type="match status" value="1"/>
</dbReference>
<evidence type="ECO:0000256" key="6">
    <source>
        <dbReference type="PROSITE-ProRule" id="PRU00552"/>
    </source>
</evidence>
<protein>
    <recommendedName>
        <fullName evidence="14">DEAD/DEAH box helicase</fullName>
    </recommendedName>
</protein>
<comment type="caution">
    <text evidence="12">The sequence shown here is derived from an EMBL/GenBank/DDBJ whole genome shotgun (WGS) entry which is preliminary data.</text>
</comment>
<dbReference type="InterPro" id="IPR000629">
    <property type="entry name" value="RNA-helicase_DEAD-box_CS"/>
</dbReference>
<comment type="similarity">
    <text evidence="5 7">Belongs to the DEAD box helicase family.</text>
</comment>
<evidence type="ECO:0000256" key="4">
    <source>
        <dbReference type="ARBA" id="ARBA00022840"/>
    </source>
</evidence>
<dbReference type="GO" id="GO:0016787">
    <property type="term" value="F:hydrolase activity"/>
    <property type="evidence" value="ECO:0007669"/>
    <property type="project" value="UniProtKB-KW"/>
</dbReference>
<dbReference type="Pfam" id="PF00270">
    <property type="entry name" value="DEAD"/>
    <property type="match status" value="1"/>
</dbReference>
<dbReference type="PROSITE" id="PS51195">
    <property type="entry name" value="Q_MOTIF"/>
    <property type="match status" value="1"/>
</dbReference>
<evidence type="ECO:0000259" key="11">
    <source>
        <dbReference type="PROSITE" id="PS51195"/>
    </source>
</evidence>
<dbReference type="PROSITE" id="PS00039">
    <property type="entry name" value="DEAD_ATP_HELICASE"/>
    <property type="match status" value="1"/>
</dbReference>
<evidence type="ECO:0000313" key="12">
    <source>
        <dbReference type="EMBL" id="OGM90768.1"/>
    </source>
</evidence>
<evidence type="ECO:0000313" key="13">
    <source>
        <dbReference type="Proteomes" id="UP000178946"/>
    </source>
</evidence>
<sequence>MNPFTSLGIAPIILSKLERLGYKNPTPIQEQAIPVAIQGKDLVGVAQTGTGKTLAFGIPMIQCLNNTKRQGLIVLPTRELALQVDEALRKVGAEMGLRTAVLIGGASMFLQKQAIARGPWIIIATPGRLMDHLGQRTLRLDTVKIVVLDEADRMLDMGFAPKIKQIFQALPRDRQTMMFSATIPSEIMKMATTYMKLPIRIEVAPSGTTVEKVTQEIFVIPKDSKVRLVEKLLQQYSGSTLIFTRTKFGAKKLNKIIRDMGHTAAELHSNRSLSQRKEALNGFKFGRYRALIATDIASRGIDVTGIELVINFDLPTNAEDYVHRIGRTARAGAGGHAISLVTPDQRVQLRAIERLVRKTLPISRIPDLPPARAYTGPPIRRDEPRRHYQRHPFRRRY</sequence>
<feature type="region of interest" description="Disordered" evidence="8">
    <location>
        <begin position="371"/>
        <end position="397"/>
    </location>
</feature>
<feature type="short sequence motif" description="Q motif" evidence="6">
    <location>
        <begin position="2"/>
        <end position="30"/>
    </location>
</feature>
<keyword evidence="4 7" id="KW-0067">ATP-binding</keyword>
<dbReference type="GO" id="GO:0005829">
    <property type="term" value="C:cytosol"/>
    <property type="evidence" value="ECO:0007669"/>
    <property type="project" value="TreeGrafter"/>
</dbReference>
<dbReference type="GO" id="GO:0003724">
    <property type="term" value="F:RNA helicase activity"/>
    <property type="evidence" value="ECO:0007669"/>
    <property type="project" value="InterPro"/>
</dbReference>
<feature type="compositionally biased region" description="Basic residues" evidence="8">
    <location>
        <begin position="387"/>
        <end position="397"/>
    </location>
</feature>
<feature type="domain" description="Helicase C-terminal" evidence="10">
    <location>
        <begin position="212"/>
        <end position="373"/>
    </location>
</feature>
<dbReference type="PANTHER" id="PTHR47959">
    <property type="entry name" value="ATP-DEPENDENT RNA HELICASE RHLE-RELATED"/>
    <property type="match status" value="1"/>
</dbReference>
<dbReference type="PROSITE" id="PS51192">
    <property type="entry name" value="HELICASE_ATP_BIND_1"/>
    <property type="match status" value="1"/>
</dbReference>
<dbReference type="InterPro" id="IPR014001">
    <property type="entry name" value="Helicase_ATP-bd"/>
</dbReference>
<evidence type="ECO:0000259" key="10">
    <source>
        <dbReference type="PROSITE" id="PS51194"/>
    </source>
</evidence>
<dbReference type="InterPro" id="IPR001650">
    <property type="entry name" value="Helicase_C-like"/>
</dbReference>
<dbReference type="STRING" id="1802557.A3A20_03030"/>
<dbReference type="InterPro" id="IPR011545">
    <property type="entry name" value="DEAD/DEAH_box_helicase_dom"/>
</dbReference>
<reference evidence="12 13" key="1">
    <citation type="journal article" date="2016" name="Nat. Commun.">
        <title>Thousands of microbial genomes shed light on interconnected biogeochemical processes in an aquifer system.</title>
        <authorList>
            <person name="Anantharaman K."/>
            <person name="Brown C.T."/>
            <person name="Hug L.A."/>
            <person name="Sharon I."/>
            <person name="Castelle C.J."/>
            <person name="Probst A.J."/>
            <person name="Thomas B.C."/>
            <person name="Singh A."/>
            <person name="Wilkins M.J."/>
            <person name="Karaoz U."/>
            <person name="Brodie E.L."/>
            <person name="Williams K.H."/>
            <person name="Hubbard S.S."/>
            <person name="Banfield J.F."/>
        </authorList>
    </citation>
    <scope>NUCLEOTIDE SEQUENCE [LARGE SCALE GENOMIC DNA]</scope>
</reference>
<gene>
    <name evidence="12" type="ORF">A3A20_03030</name>
</gene>
<feature type="domain" description="Helicase ATP-binding" evidence="9">
    <location>
        <begin position="33"/>
        <end position="201"/>
    </location>
</feature>
<keyword evidence="2 7" id="KW-0378">Hydrolase</keyword>
<dbReference type="AlphaFoldDB" id="A0A1F8DSH6"/>
<feature type="domain" description="DEAD-box RNA helicase Q" evidence="11">
    <location>
        <begin position="2"/>
        <end position="30"/>
    </location>
</feature>
<dbReference type="EMBL" id="MGIR01000008">
    <property type="protein sequence ID" value="OGM90768.1"/>
    <property type="molecule type" value="Genomic_DNA"/>
</dbReference>
<dbReference type="Proteomes" id="UP000178946">
    <property type="component" value="Unassembled WGS sequence"/>
</dbReference>
<organism evidence="12 13">
    <name type="scientific">Candidatus Wolfebacteria bacterium RIFCSPLOWO2_01_FULL_45_19</name>
    <dbReference type="NCBI Taxonomy" id="1802557"/>
    <lineage>
        <taxon>Bacteria</taxon>
        <taxon>Candidatus Wolfeibacteriota</taxon>
    </lineage>
</organism>
<accession>A0A1F8DSH6</accession>
<dbReference type="SMART" id="SM00490">
    <property type="entry name" value="HELICc"/>
    <property type="match status" value="1"/>
</dbReference>
<dbReference type="InterPro" id="IPR027417">
    <property type="entry name" value="P-loop_NTPase"/>
</dbReference>